<sequence length="506" mass="55187">MTVNVDNQHPLYARIAPEWKMIRDCVAGERAVKACGPLYLPHPASGDNTDPKARARYKAYKQRAVFLNATARTLNALLGVAFAKPVSLDLSGAIADLIDDVDGSGMPLPQLLRGAMSEVLQSGRAGFMVDYDRQAHFDELGNVVPQTAAEMASHRPLIRLYTAEQIINWRQTHGVDTLIVLKETDEISTEDPDDFANHEVTIWTELRMINGAAHARRWFYNADTSEVQMDLPRGFTRTDLVPLVDASGKALTQLPFCWCGAVDNNATPDAAPLADIASINIKHYNAEADVAEIAHIVGQPTLVATGLTQSWADKNLKGGIALGATKGVILGQNMDAKLIQAEERNLSVALCERRELQMAKLGAALVEKGTAPKTATEAAYDAQTDNSILSLIASNVEKAFNRALQIVQLFTGDTADQRVTLNKFYTEITVDAQLMTAMMAGVQTGTVRLADFIKWMMAQGVIDDSQTVEQVEDELRNQNPLPQMSPDAVESTEEDPDKVADNGEDN</sequence>
<organism evidence="3 4">
    <name type="scientific">Escherichia phage EK99P-1</name>
    <dbReference type="NCBI Taxonomy" id="1527514"/>
    <lineage>
        <taxon>Viruses</taxon>
        <taxon>Duplodnaviria</taxon>
        <taxon>Heunggongvirae</taxon>
        <taxon>Uroviricota</taxon>
        <taxon>Caudoviricetes</taxon>
        <taxon>Dhillonvirus</taxon>
        <taxon>Dhillonvirus EK99P1</taxon>
    </lineage>
</organism>
<reference evidence="3 4" key="1">
    <citation type="submission" date="2014-07" db="EMBL/GenBank/DDBJ databases">
        <title>Virulent Bacteriophage Infecting Escherichia coli K99.</title>
        <authorList>
            <person name="Son J.S."/>
            <person name="Paik H.R."/>
            <person name="Park S.H."/>
            <person name="Kim B.K."/>
            <person name="Jun S.Y."/>
            <person name="Yoon S.J."/>
            <person name="Kang S.H."/>
        </authorList>
    </citation>
    <scope>NUCLEOTIDE SEQUENCE [LARGE SCALE GENOMIC DNA]</scope>
</reference>
<evidence type="ECO:0000313" key="4">
    <source>
        <dbReference type="Proteomes" id="UP000202235"/>
    </source>
</evidence>
<evidence type="ECO:0000256" key="1">
    <source>
        <dbReference type="SAM" id="MobiDB-lite"/>
    </source>
</evidence>
<dbReference type="Proteomes" id="UP000202235">
    <property type="component" value="Segment"/>
</dbReference>
<accession>A0A076YL85</accession>
<protein>
    <recommendedName>
        <fullName evidence="2">DUF4055 domain-containing protein</fullName>
    </recommendedName>
</protein>
<keyword evidence="4" id="KW-1185">Reference proteome</keyword>
<dbReference type="OrthoDB" id="6443at10239"/>
<dbReference type="InterPro" id="IPR025129">
    <property type="entry name" value="DUF4055"/>
</dbReference>
<dbReference type="KEGG" id="vg:20284417"/>
<feature type="region of interest" description="Disordered" evidence="1">
    <location>
        <begin position="469"/>
        <end position="506"/>
    </location>
</feature>
<dbReference type="Pfam" id="PF13264">
    <property type="entry name" value="DUF4055"/>
    <property type="match status" value="1"/>
</dbReference>
<evidence type="ECO:0000313" key="3">
    <source>
        <dbReference type="EMBL" id="AIK68715.1"/>
    </source>
</evidence>
<dbReference type="EMBL" id="KM233151">
    <property type="protein sequence ID" value="AIK68715.1"/>
    <property type="molecule type" value="Genomic_DNA"/>
</dbReference>
<proteinExistence type="predicted"/>
<feature type="domain" description="DUF4055" evidence="2">
    <location>
        <begin position="272"/>
        <end position="408"/>
    </location>
</feature>
<feature type="compositionally biased region" description="Basic and acidic residues" evidence="1">
    <location>
        <begin position="497"/>
        <end position="506"/>
    </location>
</feature>
<dbReference type="RefSeq" id="YP_009055281.1">
    <property type="nucleotide sequence ID" value="NC_024783.1"/>
</dbReference>
<gene>
    <name evidence="3" type="ORF">EK99P-1_0003</name>
</gene>
<name>A0A076YL85_9CAUD</name>
<evidence type="ECO:0000259" key="2">
    <source>
        <dbReference type="Pfam" id="PF13264"/>
    </source>
</evidence>
<dbReference type="GeneID" id="20284417"/>